<dbReference type="Proteomes" id="UP000322899">
    <property type="component" value="Unassembled WGS sequence"/>
</dbReference>
<feature type="compositionally biased region" description="Polar residues" evidence="1">
    <location>
        <begin position="897"/>
        <end position="927"/>
    </location>
</feature>
<dbReference type="EMBL" id="VLTO01000053">
    <property type="protein sequence ID" value="KAA0171558.1"/>
    <property type="molecule type" value="Genomic_DNA"/>
</dbReference>
<evidence type="ECO:0000313" key="2">
    <source>
        <dbReference type="EMBL" id="KAA0171558.1"/>
    </source>
</evidence>
<reference evidence="2 3" key="1">
    <citation type="submission" date="2019-07" db="EMBL/GenBank/DDBJ databases">
        <title>Genomes of Cafeteria roenbergensis.</title>
        <authorList>
            <person name="Fischer M.G."/>
            <person name="Hackl T."/>
            <person name="Roman M."/>
        </authorList>
    </citation>
    <scope>NUCLEOTIDE SEQUENCE [LARGE SCALE GENOMIC DNA]</scope>
    <source>
        <strain evidence="2 3">E4-10P</strain>
    </source>
</reference>
<feature type="region of interest" description="Disordered" evidence="1">
    <location>
        <begin position="851"/>
        <end position="932"/>
    </location>
</feature>
<sequence length="1302" mass="135261">MILGSQAKIFVPRGSVEAIGRDEVVEAADSGMSRRATRVPQQAIDSTADSNAWRHEHVCGMHNTTQVAQLRMFDVTRSKPVSQDEAVLTFDGDGGTSVTMYKTFDVYFLDDRGRRASTNINRISGATAPGGNILDHAILPLVGNGEGTTAKVDESRIFKAGRRHSRTGYGAGTVNLGDSGAFHLYLADAWTNVSGLQFRYVAGSELRPILAELSLDCDGQFFHMLPSTSIDCANERCAVEVRSRSAVAAIHGRIRGGDVTVESRSALVGSCGLVDASSLGFPGGMGPGTPLAIATVKQAEDLCGPVASGAGAGHGGRGGRAFTLQSTCGTPVSDEWPERAHGGLAYGSAAFPRDFGSGGARGFALRDLSASNPANAWPSNSLNWGGDGGPGGGRILVNTSGFVRLDGTVSADGGGMQQVDDFPSAAGGAGSGGSVVVSGAAGVAVSGAIRAHGGWCRSGSVYSGCGAGGRVAVLASSGVVSIADPSMASAFDAATSWELAAAPGTVLIEDSLIRELRIANSEAWPWPDEVETPWPLDLAGRDLTHASVSRASVRVGLSPHEPLRVGDPSTKGLGAEEVASRIPPAWMQAHQVAVADSATIQGVDLDVRALGMRLDPTSSMRGSIRARLRDHPFVESALSHTPAGRCLAGEARSRYRVNTSSTESFPASWLRDGDPETMSGARDIVFQFDEPMALSSLRMKLMSHKSCVGGVRVFAHRKVDDWRETDESIWSNGDFWAPVVEPSGSEPPIDDVGQWRRLMWPMHTARTWLLACKSGRLDIAEAEWGCEGGPFELEGLLECQSELCETEVRGQSPFHATVVRGEIRGASIVVEDEHLQLHAKHADILAGIHAKGRGPASRNESRADGFGEAGVGRDPMRCGWDAPTGGSGGGHGGDGGTNSMLGSSEATQMCGINSQPGLAHGSATSPWSFGGAGAEGIDGGEVAAAGGRGGGRIRLQGTAWLDLLDAPMVDASGEQPATWVAATGDKVSGGGGAGGSVQIRAGEVSGRGMVLAAGASGHTNHAGGGGGGGRIALFAVAALSPAVELSVRGGRSEVDDRHGAAGTVFTEVAGRSEFIVDAEHDAPKSSGYAPVPHTPWPQDVPEFVDVVTVRNEAVVRAPDGAVLRARRLNLEPDSSIEGSSFELAVGVSRIRGAIRTTRGAKLSDRGFEAMPVLAAAVHLSSNGAICGEHGPAFRPEPVSILRSGSGGEALLRVDASVFLDSDPTSVLQLEQDSWVEFDFGKPVPLSHMRLQVTQGGRELGVWASNESSVPSADDAFPDHPVPVTTWGLDHGEIEDGAFLPRC</sequence>
<dbReference type="PANTHER" id="PTHR31513:SF2">
    <property type="entry name" value="MRAZ"/>
    <property type="match status" value="1"/>
</dbReference>
<evidence type="ECO:0000313" key="3">
    <source>
        <dbReference type="Proteomes" id="UP000322899"/>
    </source>
</evidence>
<organism evidence="2 3">
    <name type="scientific">Cafeteria roenbergensis</name>
    <name type="common">Marine flagellate</name>
    <dbReference type="NCBI Taxonomy" id="33653"/>
    <lineage>
        <taxon>Eukaryota</taxon>
        <taxon>Sar</taxon>
        <taxon>Stramenopiles</taxon>
        <taxon>Bigyra</taxon>
        <taxon>Opalozoa</taxon>
        <taxon>Bicosoecida</taxon>
        <taxon>Cafeteriaceae</taxon>
        <taxon>Cafeteria</taxon>
    </lineage>
</organism>
<evidence type="ECO:0000256" key="1">
    <source>
        <dbReference type="SAM" id="MobiDB-lite"/>
    </source>
</evidence>
<gene>
    <name evidence="2" type="ORF">FNF27_06268</name>
</gene>
<dbReference type="PANTHER" id="PTHR31513">
    <property type="entry name" value="EPHRIN TYPE-B RECEPTOR"/>
    <property type="match status" value="1"/>
</dbReference>
<proteinExistence type="predicted"/>
<feature type="compositionally biased region" description="Gly residues" evidence="1">
    <location>
        <begin position="885"/>
        <end position="896"/>
    </location>
</feature>
<accession>A0A5A8E2K5</accession>
<name>A0A5A8E2K5_CAFRO</name>
<protein>
    <submittedName>
        <fullName evidence="2">Uncharacterized protein</fullName>
    </submittedName>
</protein>
<comment type="caution">
    <text evidence="2">The sequence shown here is derived from an EMBL/GenBank/DDBJ whole genome shotgun (WGS) entry which is preliminary data.</text>
</comment>